<dbReference type="GeneID" id="97505855"/>
<reference evidence="1 3" key="1">
    <citation type="submission" date="2015-09" db="EMBL/GenBank/DDBJ databases">
        <authorList>
            <consortium name="Pathogen Informatics"/>
        </authorList>
    </citation>
    <scope>NUCLEOTIDE SEQUENCE [LARGE SCALE GENOMIC DNA]</scope>
    <source>
        <strain evidence="1 3">2789STDY5834911</strain>
    </source>
</reference>
<evidence type="ECO:0000313" key="3">
    <source>
        <dbReference type="Proteomes" id="UP000095712"/>
    </source>
</evidence>
<gene>
    <name evidence="1" type="ORF">ERS852523_04418</name>
    <name evidence="2" type="ORF">GT712_09975</name>
</gene>
<dbReference type="EMBL" id="CZAW01000117">
    <property type="protein sequence ID" value="CUQ21686.1"/>
    <property type="molecule type" value="Genomic_DNA"/>
</dbReference>
<dbReference type="EMBL" id="WWVF01000017">
    <property type="protein sequence ID" value="MZS89390.1"/>
    <property type="molecule type" value="Genomic_DNA"/>
</dbReference>
<dbReference type="OrthoDB" id="9090890at2"/>
<dbReference type="AlphaFoldDB" id="A0A174UJX9"/>
<proteinExistence type="predicted"/>
<dbReference type="Pfam" id="PF12663">
    <property type="entry name" value="DUF3788"/>
    <property type="match status" value="1"/>
</dbReference>
<dbReference type="RefSeq" id="WP_054338130.1">
    <property type="nucleotide sequence ID" value="NZ_AP031426.1"/>
</dbReference>
<dbReference type="Proteomes" id="UP000477156">
    <property type="component" value="Unassembled WGS sequence"/>
</dbReference>
<evidence type="ECO:0000313" key="4">
    <source>
        <dbReference type="Proteomes" id="UP000477156"/>
    </source>
</evidence>
<sequence length="138" mass="16296">MIDMQNQEEIPILEDFAAYIRNPVFMKFCSEIKKKYRCHEKIEFSRCSLERGWNVKFKKSGKSLCTIYPREGYFTVLVVIGSKVKEAVENILCDCAPELRELYEKTRWGNGQKWLMIDLEDQGEMFADVLQLIEIRRG</sequence>
<organism evidence="1 3">
    <name type="scientific">Blautia wexlerae</name>
    <dbReference type="NCBI Taxonomy" id="418240"/>
    <lineage>
        <taxon>Bacteria</taxon>
        <taxon>Bacillati</taxon>
        <taxon>Bacillota</taxon>
        <taxon>Clostridia</taxon>
        <taxon>Lachnospirales</taxon>
        <taxon>Lachnospiraceae</taxon>
        <taxon>Blautia</taxon>
    </lineage>
</organism>
<protein>
    <submittedName>
        <fullName evidence="2">DUF3788 family protein</fullName>
    </submittedName>
    <submittedName>
        <fullName evidence="1">Protein of uncharacterized function (DUF3788)</fullName>
    </submittedName>
</protein>
<reference evidence="2 4" key="2">
    <citation type="journal article" date="2019" name="Nat. Med.">
        <title>A library of human gut bacterial isolates paired with longitudinal multiomics data enables mechanistic microbiome research.</title>
        <authorList>
            <person name="Poyet M."/>
            <person name="Groussin M."/>
            <person name="Gibbons S.M."/>
            <person name="Avila-Pacheco J."/>
            <person name="Jiang X."/>
            <person name="Kearney S.M."/>
            <person name="Perrotta A.R."/>
            <person name="Berdy B."/>
            <person name="Zhao S."/>
            <person name="Lieberman T.D."/>
            <person name="Swanson P.K."/>
            <person name="Smith M."/>
            <person name="Roesemann S."/>
            <person name="Alexander J.E."/>
            <person name="Rich S.A."/>
            <person name="Livny J."/>
            <person name="Vlamakis H."/>
            <person name="Clish C."/>
            <person name="Bullock K."/>
            <person name="Deik A."/>
            <person name="Scott J."/>
            <person name="Pierce K.A."/>
            <person name="Xavier R.J."/>
            <person name="Alm E.J."/>
        </authorList>
    </citation>
    <scope>NUCLEOTIDE SEQUENCE [LARGE SCALE GENOMIC DNA]</scope>
    <source>
        <strain evidence="2 4">BIOML-A12</strain>
    </source>
</reference>
<dbReference type="Proteomes" id="UP000095712">
    <property type="component" value="Unassembled WGS sequence"/>
</dbReference>
<name>A0A174UJX9_9FIRM</name>
<dbReference type="InterPro" id="IPR024265">
    <property type="entry name" value="DUF3788"/>
</dbReference>
<accession>A0A174UJX9</accession>
<evidence type="ECO:0000313" key="2">
    <source>
        <dbReference type="EMBL" id="MZS89390.1"/>
    </source>
</evidence>
<evidence type="ECO:0000313" key="1">
    <source>
        <dbReference type="EMBL" id="CUQ21686.1"/>
    </source>
</evidence>